<feature type="region of interest" description="Disordered" evidence="1">
    <location>
        <begin position="159"/>
        <end position="182"/>
    </location>
</feature>
<dbReference type="EMBL" id="CP001575">
    <property type="protein sequence ID" value="ACO69393.1"/>
    <property type="molecule type" value="Genomic_DNA"/>
</dbReference>
<feature type="compositionally biased region" description="Basic and acidic residues" evidence="1">
    <location>
        <begin position="161"/>
        <end position="182"/>
    </location>
</feature>
<gene>
    <name evidence="3" type="ORF">MICPUN_60557</name>
</gene>
<evidence type="ECO:0000256" key="2">
    <source>
        <dbReference type="SAM" id="Phobius"/>
    </source>
</evidence>
<dbReference type="RefSeq" id="XP_002508135.1">
    <property type="nucleotide sequence ID" value="XM_002508089.1"/>
</dbReference>
<dbReference type="GO" id="GO:0009535">
    <property type="term" value="C:chloroplast thylakoid membrane"/>
    <property type="evidence" value="ECO:0007669"/>
    <property type="project" value="TreeGrafter"/>
</dbReference>
<dbReference type="KEGG" id="mis:MICPUN_60557"/>
<dbReference type="GeneID" id="8245482"/>
<dbReference type="PANTHER" id="PTHR34048">
    <property type="entry name" value="LOW-DENSITY RECEPTOR-LIKE PROTEIN"/>
    <property type="match status" value="1"/>
</dbReference>
<accession>C1FFL5</accession>
<protein>
    <submittedName>
        <fullName evidence="3">Uncharacterized protein</fullName>
    </submittedName>
</protein>
<keyword evidence="2" id="KW-1133">Transmembrane helix</keyword>
<keyword evidence="2" id="KW-0472">Membrane</keyword>
<organism evidence="3 4">
    <name type="scientific">Micromonas commoda (strain RCC299 / NOUM17 / CCMP2709)</name>
    <name type="common">Picoplanktonic green alga</name>
    <dbReference type="NCBI Taxonomy" id="296587"/>
    <lineage>
        <taxon>Eukaryota</taxon>
        <taxon>Viridiplantae</taxon>
        <taxon>Chlorophyta</taxon>
        <taxon>Mamiellophyceae</taxon>
        <taxon>Mamiellales</taxon>
        <taxon>Mamiellaceae</taxon>
        <taxon>Micromonas</taxon>
    </lineage>
</organism>
<dbReference type="PANTHER" id="PTHR34048:SF3">
    <property type="entry name" value="LOW-DENSITY RECEPTOR-LIKE PROTEIN"/>
    <property type="match status" value="1"/>
</dbReference>
<keyword evidence="2" id="KW-0812">Transmembrane</keyword>
<dbReference type="STRING" id="296587.C1FFL5"/>
<dbReference type="AlphaFoldDB" id="C1FFL5"/>
<dbReference type="InterPro" id="IPR040377">
    <property type="entry name" value="Ssl2009-like"/>
</dbReference>
<dbReference type="Proteomes" id="UP000002009">
    <property type="component" value="Chromosome 8"/>
</dbReference>
<dbReference type="GO" id="GO:0009706">
    <property type="term" value="C:chloroplast inner membrane"/>
    <property type="evidence" value="ECO:0007669"/>
    <property type="project" value="TreeGrafter"/>
</dbReference>
<dbReference type="OrthoDB" id="2020464at2759"/>
<sequence>MPTTTTTARVNLVSNARARGVRARLGIVTGARIPSARHPAGVPGRRLGTLVVARSRDDGGSGGGSWGKFLTGFLVGGAVFGVAGVLFAPQISKTFLKGKGEVGKFLYDDWTEDEEEDSLEKTRQNLNDKIAQLNAAIDNFSTEADRGLSDKITKLNSDMEVMEKDLSGKEERKEEPKPAESR</sequence>
<reference evidence="3 4" key="1">
    <citation type="journal article" date="2009" name="Science">
        <title>Green evolution and dynamic adaptations revealed by genomes of the marine picoeukaryotes Micromonas.</title>
        <authorList>
            <person name="Worden A.Z."/>
            <person name="Lee J.H."/>
            <person name="Mock T."/>
            <person name="Rouze P."/>
            <person name="Simmons M.P."/>
            <person name="Aerts A.L."/>
            <person name="Allen A.E."/>
            <person name="Cuvelier M.L."/>
            <person name="Derelle E."/>
            <person name="Everett M.V."/>
            <person name="Foulon E."/>
            <person name="Grimwood J."/>
            <person name="Gundlach H."/>
            <person name="Henrissat B."/>
            <person name="Napoli C."/>
            <person name="McDonald S.M."/>
            <person name="Parker M.S."/>
            <person name="Rombauts S."/>
            <person name="Salamov A."/>
            <person name="Von Dassow P."/>
            <person name="Badger J.H."/>
            <person name="Coutinho P.M."/>
            <person name="Demir E."/>
            <person name="Dubchak I."/>
            <person name="Gentemann C."/>
            <person name="Eikrem W."/>
            <person name="Gready J.E."/>
            <person name="John U."/>
            <person name="Lanier W."/>
            <person name="Lindquist E.A."/>
            <person name="Lucas S."/>
            <person name="Mayer K.F."/>
            <person name="Moreau H."/>
            <person name="Not F."/>
            <person name="Otillar R."/>
            <person name="Panaud O."/>
            <person name="Pangilinan J."/>
            <person name="Paulsen I."/>
            <person name="Piegu B."/>
            <person name="Poliakov A."/>
            <person name="Robbens S."/>
            <person name="Schmutz J."/>
            <person name="Toulza E."/>
            <person name="Wyss T."/>
            <person name="Zelensky A."/>
            <person name="Zhou K."/>
            <person name="Armbrust E.V."/>
            <person name="Bhattacharya D."/>
            <person name="Goodenough U.W."/>
            <person name="Van de Peer Y."/>
            <person name="Grigoriev I.V."/>
        </authorList>
    </citation>
    <scope>NUCLEOTIDE SEQUENCE [LARGE SCALE GENOMIC DNA]</scope>
    <source>
        <strain evidence="4">RCC299 / NOUM17</strain>
    </source>
</reference>
<proteinExistence type="predicted"/>
<evidence type="ECO:0000313" key="3">
    <source>
        <dbReference type="EMBL" id="ACO69393.1"/>
    </source>
</evidence>
<keyword evidence="4" id="KW-1185">Reference proteome</keyword>
<dbReference type="InParanoid" id="C1FFL5"/>
<dbReference type="eggNOG" id="ENOG502RXIP">
    <property type="taxonomic scope" value="Eukaryota"/>
</dbReference>
<feature type="transmembrane region" description="Helical" evidence="2">
    <location>
        <begin position="69"/>
        <end position="89"/>
    </location>
</feature>
<evidence type="ECO:0000256" key="1">
    <source>
        <dbReference type="SAM" id="MobiDB-lite"/>
    </source>
</evidence>
<name>C1FFL5_MICCC</name>
<dbReference type="FunCoup" id="C1FFL5">
    <property type="interactions" value="525"/>
</dbReference>
<evidence type="ECO:0000313" key="4">
    <source>
        <dbReference type="Proteomes" id="UP000002009"/>
    </source>
</evidence>